<accession>A0A7Z7FD01</accession>
<keyword evidence="5 7" id="KW-1133">Transmembrane helix</keyword>
<proteinExistence type="inferred from homology"/>
<comment type="caution">
    <text evidence="8">The sequence shown here is derived from an EMBL/GenBank/DDBJ whole genome shotgun (WGS) entry which is preliminary data.</text>
</comment>
<feature type="transmembrane region" description="Helical" evidence="7">
    <location>
        <begin position="287"/>
        <end position="314"/>
    </location>
</feature>
<evidence type="ECO:0000256" key="4">
    <source>
        <dbReference type="ARBA" id="ARBA00022692"/>
    </source>
</evidence>
<evidence type="ECO:0008006" key="10">
    <source>
        <dbReference type="Google" id="ProtNLM"/>
    </source>
</evidence>
<dbReference type="EMBL" id="FNCA01000006">
    <property type="protein sequence ID" value="SDG01609.1"/>
    <property type="molecule type" value="Genomic_DNA"/>
</dbReference>
<keyword evidence="6 7" id="KW-0472">Membrane</keyword>
<reference evidence="8 9" key="1">
    <citation type="submission" date="2016-10" db="EMBL/GenBank/DDBJ databases">
        <authorList>
            <person name="Varghese N."/>
            <person name="Submissions S."/>
        </authorList>
    </citation>
    <scope>NUCLEOTIDE SEQUENCE [LARGE SCALE GENOMIC DNA]</scope>
    <source>
        <strain evidence="8 9">PL 12/M</strain>
    </source>
</reference>
<sequence length="371" mass="40385">MNSVIEDISKTFETKSINSISTYFETMTSYIIDLAYIGIASVKEYLALHVLLCLIPAFFLAGAIASLFSKESVLKFFGADAPKYVSYSVAAISGCLLAVCSCTVLPLFAGIYKRGAGIGPATTFLFSAPAINVLAIVYTAKILGYDLGVARAVIAILLSVFIGLVMSFLYERKDVEKKGIKTFGDEKHAHTVWLFLLLLAILVTPEILPTWNPMLFVEIPLILITVYVSLKWFDRDELESWMGETWFLVKQITPLLLIGVFFAGIIVELLPAEYVVKYVGGTTVTSYIIASVAAALMYFSTLTEVPIISALTILGMGKGPALSMLLAGPALSLPNMIVINRIMGFQKGMTYISLVVVVAAIAGYVFGMYIF</sequence>
<feature type="transmembrane region" description="Helical" evidence="7">
    <location>
        <begin position="88"/>
        <end position="112"/>
    </location>
</feature>
<evidence type="ECO:0000256" key="2">
    <source>
        <dbReference type="ARBA" id="ARBA00006386"/>
    </source>
</evidence>
<evidence type="ECO:0000313" key="9">
    <source>
        <dbReference type="Proteomes" id="UP000199259"/>
    </source>
</evidence>
<evidence type="ECO:0000256" key="5">
    <source>
        <dbReference type="ARBA" id="ARBA00022989"/>
    </source>
</evidence>
<evidence type="ECO:0000256" key="3">
    <source>
        <dbReference type="ARBA" id="ARBA00022475"/>
    </source>
</evidence>
<dbReference type="InterPro" id="IPR005524">
    <property type="entry name" value="DUF318"/>
</dbReference>
<dbReference type="Pfam" id="PF03773">
    <property type="entry name" value="ArsP_1"/>
    <property type="match status" value="1"/>
</dbReference>
<dbReference type="PANTHER" id="PTHR43299:SF1">
    <property type="entry name" value="UPF0718 PROTEIN YRAQ"/>
    <property type="match status" value="1"/>
</dbReference>
<evidence type="ECO:0000256" key="1">
    <source>
        <dbReference type="ARBA" id="ARBA00004651"/>
    </source>
</evidence>
<feature type="transmembrane region" description="Helical" evidence="7">
    <location>
        <begin position="124"/>
        <end position="143"/>
    </location>
</feature>
<keyword evidence="9" id="KW-1185">Reference proteome</keyword>
<feature type="transmembrane region" description="Helical" evidence="7">
    <location>
        <begin position="46"/>
        <end position="68"/>
    </location>
</feature>
<evidence type="ECO:0000256" key="7">
    <source>
        <dbReference type="SAM" id="Phobius"/>
    </source>
</evidence>
<evidence type="ECO:0000313" key="8">
    <source>
        <dbReference type="EMBL" id="SDG01609.1"/>
    </source>
</evidence>
<keyword evidence="3" id="KW-1003">Cell membrane</keyword>
<feature type="transmembrane region" description="Helical" evidence="7">
    <location>
        <begin position="349"/>
        <end position="370"/>
    </location>
</feature>
<dbReference type="Proteomes" id="UP000199259">
    <property type="component" value="Unassembled WGS sequence"/>
</dbReference>
<name>A0A7Z7FD01_9EURY</name>
<protein>
    <recommendedName>
        <fullName evidence="10">Permease</fullName>
    </recommendedName>
</protein>
<feature type="transmembrane region" description="Helical" evidence="7">
    <location>
        <begin position="245"/>
        <end position="267"/>
    </location>
</feature>
<comment type="similarity">
    <text evidence="2">Belongs to the UPF0718 family.</text>
</comment>
<keyword evidence="4 7" id="KW-0812">Transmembrane</keyword>
<dbReference type="PANTHER" id="PTHR43299">
    <property type="entry name" value="UPF0718 PROTEIN YRAQ"/>
    <property type="match status" value="1"/>
</dbReference>
<gene>
    <name evidence="8" type="ORF">SAMN04488589_1925</name>
</gene>
<feature type="transmembrane region" description="Helical" evidence="7">
    <location>
        <begin position="214"/>
        <end position="233"/>
    </location>
</feature>
<feature type="transmembrane region" description="Helical" evidence="7">
    <location>
        <begin position="149"/>
        <end position="170"/>
    </location>
</feature>
<dbReference type="GO" id="GO:0005886">
    <property type="term" value="C:plasma membrane"/>
    <property type="evidence" value="ECO:0007669"/>
    <property type="project" value="UniProtKB-SubCell"/>
</dbReference>
<organism evidence="8 9">
    <name type="scientific">Methanolobus vulcani</name>
    <dbReference type="NCBI Taxonomy" id="38026"/>
    <lineage>
        <taxon>Archaea</taxon>
        <taxon>Methanobacteriati</taxon>
        <taxon>Methanobacteriota</taxon>
        <taxon>Stenosarchaea group</taxon>
        <taxon>Methanomicrobia</taxon>
        <taxon>Methanosarcinales</taxon>
        <taxon>Methanosarcinaceae</taxon>
        <taxon>Methanolobus</taxon>
    </lineage>
</organism>
<evidence type="ECO:0000256" key="6">
    <source>
        <dbReference type="ARBA" id="ARBA00023136"/>
    </source>
</evidence>
<comment type="subcellular location">
    <subcellularLocation>
        <location evidence="1">Cell membrane</location>
        <topology evidence="1">Multi-pass membrane protein</topology>
    </subcellularLocation>
</comment>
<dbReference type="AlphaFoldDB" id="A0A7Z7FD01"/>
<feature type="transmembrane region" description="Helical" evidence="7">
    <location>
        <begin position="191"/>
        <end position="208"/>
    </location>
</feature>